<dbReference type="OrthoDB" id="721240at2759"/>
<reference evidence="1" key="1">
    <citation type="submission" date="2020-07" db="EMBL/GenBank/DDBJ databases">
        <title>Genome sequence and genetic diversity analysis of an under-domesticated orphan crop, white fonio (Digitaria exilis).</title>
        <authorList>
            <person name="Bennetzen J.L."/>
            <person name="Chen S."/>
            <person name="Ma X."/>
            <person name="Wang X."/>
            <person name="Yssel A.E.J."/>
            <person name="Chaluvadi S.R."/>
            <person name="Johnson M."/>
            <person name="Gangashetty P."/>
            <person name="Hamidou F."/>
            <person name="Sanogo M.D."/>
            <person name="Zwaenepoel A."/>
            <person name="Wallace J."/>
            <person name="Van De Peer Y."/>
            <person name="Van Deynze A."/>
        </authorList>
    </citation>
    <scope>NUCLEOTIDE SEQUENCE</scope>
    <source>
        <tissue evidence="1">Leaves</tissue>
    </source>
</reference>
<organism evidence="1 2">
    <name type="scientific">Digitaria exilis</name>
    <dbReference type="NCBI Taxonomy" id="1010633"/>
    <lineage>
        <taxon>Eukaryota</taxon>
        <taxon>Viridiplantae</taxon>
        <taxon>Streptophyta</taxon>
        <taxon>Embryophyta</taxon>
        <taxon>Tracheophyta</taxon>
        <taxon>Spermatophyta</taxon>
        <taxon>Magnoliopsida</taxon>
        <taxon>Liliopsida</taxon>
        <taxon>Poales</taxon>
        <taxon>Poaceae</taxon>
        <taxon>PACMAD clade</taxon>
        <taxon>Panicoideae</taxon>
        <taxon>Panicodae</taxon>
        <taxon>Paniceae</taxon>
        <taxon>Anthephorinae</taxon>
        <taxon>Digitaria</taxon>
    </lineage>
</organism>
<dbReference type="AlphaFoldDB" id="A0A835B1P4"/>
<accession>A0A835B1P4</accession>
<name>A0A835B1P4_9POAL</name>
<dbReference type="EMBL" id="JACEFO010002191">
    <property type="protein sequence ID" value="KAF8675189.1"/>
    <property type="molecule type" value="Genomic_DNA"/>
</dbReference>
<proteinExistence type="predicted"/>
<dbReference type="Proteomes" id="UP000636709">
    <property type="component" value="Unassembled WGS sequence"/>
</dbReference>
<gene>
    <name evidence="1" type="ORF">HU200_047854</name>
</gene>
<sequence length="232" mass="28087">MNNALRQAKSGWIKAKKLTTKLLTDYFNNKIFNPEGLDIYLCRKIILNYCRGVFKDNAHGAKFDRIILRKKTRNYHRKTNKMKAKIERYMADRQHVGSIDYMEFDGVEFDSYRMYSPIEYHYREFNPKKYHHSYRYNSWELDHEKFEHGYGYNYYGKLDEEIKLGSPIIECSTCLMFEYFAERWGVLDLDDYADYYDPSYGLDAHDETDFGMHDRMIGKSLRRYLKRPGRYE</sequence>
<comment type="caution">
    <text evidence="1">The sequence shown here is derived from an EMBL/GenBank/DDBJ whole genome shotgun (WGS) entry which is preliminary data.</text>
</comment>
<evidence type="ECO:0000313" key="1">
    <source>
        <dbReference type="EMBL" id="KAF8675189.1"/>
    </source>
</evidence>
<evidence type="ECO:0000313" key="2">
    <source>
        <dbReference type="Proteomes" id="UP000636709"/>
    </source>
</evidence>
<keyword evidence="2" id="KW-1185">Reference proteome</keyword>
<protein>
    <submittedName>
        <fullName evidence="1">Uncharacterized protein</fullName>
    </submittedName>
</protein>